<keyword evidence="4" id="KW-0804">Transcription</keyword>
<dbReference type="GO" id="GO:0003677">
    <property type="term" value="F:DNA binding"/>
    <property type="evidence" value="ECO:0007669"/>
    <property type="project" value="UniProtKB-KW"/>
</dbReference>
<evidence type="ECO:0000256" key="2">
    <source>
        <dbReference type="ARBA" id="ARBA00023015"/>
    </source>
</evidence>
<dbReference type="CDD" id="cd12148">
    <property type="entry name" value="fungal_TF_MHR"/>
    <property type="match status" value="1"/>
</dbReference>
<dbReference type="SMART" id="SM00066">
    <property type="entry name" value="GAL4"/>
    <property type="match status" value="1"/>
</dbReference>
<accession>A0A9W4MJM4</accession>
<dbReference type="OrthoDB" id="431715at2759"/>
<name>A0A9W4MJM4_PENNA</name>
<dbReference type="InterPro" id="IPR053230">
    <property type="entry name" value="Trans_reg_galc"/>
</dbReference>
<dbReference type="PROSITE" id="PS50048">
    <property type="entry name" value="ZN2_CY6_FUNGAL_2"/>
    <property type="match status" value="1"/>
</dbReference>
<dbReference type="InterPro" id="IPR007219">
    <property type="entry name" value="XnlR_reg_dom"/>
</dbReference>
<dbReference type="PANTHER" id="PTHR47654">
    <property type="entry name" value="ZN(II)2CYS6 TRANSCRIPTION FACTOR (EUROFUNG)-RELATED"/>
    <property type="match status" value="1"/>
</dbReference>
<organism evidence="8 9">
    <name type="scientific">Penicillium nalgiovense</name>
    <dbReference type="NCBI Taxonomy" id="60175"/>
    <lineage>
        <taxon>Eukaryota</taxon>
        <taxon>Fungi</taxon>
        <taxon>Dikarya</taxon>
        <taxon>Ascomycota</taxon>
        <taxon>Pezizomycotina</taxon>
        <taxon>Eurotiomycetes</taxon>
        <taxon>Eurotiomycetidae</taxon>
        <taxon>Eurotiales</taxon>
        <taxon>Aspergillaceae</taxon>
        <taxon>Penicillium</taxon>
    </lineage>
</organism>
<evidence type="ECO:0000313" key="9">
    <source>
        <dbReference type="Proteomes" id="UP001153461"/>
    </source>
</evidence>
<keyword evidence="2" id="KW-0805">Transcription regulation</keyword>
<dbReference type="CDD" id="cd00067">
    <property type="entry name" value="GAL4"/>
    <property type="match status" value="1"/>
</dbReference>
<dbReference type="AlphaFoldDB" id="A0A9W4MJM4"/>
<evidence type="ECO:0000313" key="8">
    <source>
        <dbReference type="EMBL" id="CAG7955440.1"/>
    </source>
</evidence>
<reference evidence="8" key="1">
    <citation type="submission" date="2021-07" db="EMBL/GenBank/DDBJ databases">
        <authorList>
            <person name="Branca A.L. A."/>
        </authorList>
    </citation>
    <scope>NUCLEOTIDE SEQUENCE</scope>
</reference>
<evidence type="ECO:0000256" key="3">
    <source>
        <dbReference type="ARBA" id="ARBA00023125"/>
    </source>
</evidence>
<dbReference type="EMBL" id="CAJVNV010000016">
    <property type="protein sequence ID" value="CAG7955440.1"/>
    <property type="molecule type" value="Genomic_DNA"/>
</dbReference>
<keyword evidence="3" id="KW-0238">DNA-binding</keyword>
<dbReference type="PANTHER" id="PTHR47654:SF1">
    <property type="entry name" value="ZN(II)2CYS6 TRANSCRIPTION FACTOR (EUROFUNG)"/>
    <property type="match status" value="1"/>
</dbReference>
<dbReference type="GO" id="GO:0000981">
    <property type="term" value="F:DNA-binding transcription factor activity, RNA polymerase II-specific"/>
    <property type="evidence" value="ECO:0007669"/>
    <property type="project" value="InterPro"/>
</dbReference>
<gene>
    <name evidence="8" type="ORF">PNAL_LOCUS615</name>
</gene>
<dbReference type="Gene3D" id="4.10.240.10">
    <property type="entry name" value="Zn(2)-C6 fungal-type DNA-binding domain"/>
    <property type="match status" value="1"/>
</dbReference>
<keyword evidence="1" id="KW-0479">Metal-binding</keyword>
<protein>
    <recommendedName>
        <fullName evidence="7">Zn(2)-C6 fungal-type domain-containing protein</fullName>
    </recommendedName>
</protein>
<dbReference type="SUPFAM" id="SSF57701">
    <property type="entry name" value="Zn2/Cys6 DNA-binding domain"/>
    <property type="match status" value="1"/>
</dbReference>
<dbReference type="Pfam" id="PF00172">
    <property type="entry name" value="Zn_clus"/>
    <property type="match status" value="1"/>
</dbReference>
<dbReference type="InterPro" id="IPR036864">
    <property type="entry name" value="Zn2-C6_fun-type_DNA-bd_sf"/>
</dbReference>
<evidence type="ECO:0000256" key="4">
    <source>
        <dbReference type="ARBA" id="ARBA00023163"/>
    </source>
</evidence>
<keyword evidence="5" id="KW-0539">Nucleus</keyword>
<dbReference type="Proteomes" id="UP001153461">
    <property type="component" value="Unassembled WGS sequence"/>
</dbReference>
<feature type="region of interest" description="Disordered" evidence="6">
    <location>
        <begin position="542"/>
        <end position="571"/>
    </location>
</feature>
<feature type="compositionally biased region" description="Basic and acidic residues" evidence="6">
    <location>
        <begin position="551"/>
        <end position="564"/>
    </location>
</feature>
<dbReference type="SMART" id="SM00906">
    <property type="entry name" value="Fungal_trans"/>
    <property type="match status" value="1"/>
</dbReference>
<dbReference type="GO" id="GO:0008270">
    <property type="term" value="F:zinc ion binding"/>
    <property type="evidence" value="ECO:0007669"/>
    <property type="project" value="InterPro"/>
</dbReference>
<dbReference type="GO" id="GO:0006351">
    <property type="term" value="P:DNA-templated transcription"/>
    <property type="evidence" value="ECO:0007669"/>
    <property type="project" value="InterPro"/>
</dbReference>
<dbReference type="InterPro" id="IPR001138">
    <property type="entry name" value="Zn2Cys6_DnaBD"/>
</dbReference>
<evidence type="ECO:0000256" key="1">
    <source>
        <dbReference type="ARBA" id="ARBA00022723"/>
    </source>
</evidence>
<evidence type="ECO:0000259" key="7">
    <source>
        <dbReference type="PROSITE" id="PS50048"/>
    </source>
</evidence>
<proteinExistence type="predicted"/>
<comment type="caution">
    <text evidence="8">The sequence shown here is derived from an EMBL/GenBank/DDBJ whole genome shotgun (WGS) entry which is preliminary data.</text>
</comment>
<evidence type="ECO:0000256" key="6">
    <source>
        <dbReference type="SAM" id="MobiDB-lite"/>
    </source>
</evidence>
<sequence length="795" mass="90907">MGENFGAPYSEYPNYANLENEFNYDWAVPEYPQPSPFEINAENPRDNHDHREIRDIRDYPIFNTTDRVNAKVAIPRNAQSSSWTSSGRVSRACENCREQKAKCSGHRPACHRCLDANVPCSYGDRKREKMVKQLNDLTTRVETFDALLRELYPKLDASSAHRVDETLKELARTPLGQVISPNPVPALFTNPSHINQSVLSSADVGPISISSWAVDYTEEDFDRDEKVQSMGFVGEHSEMAWLYRLKRGLDHNSLEGIKKTERPEHPERPSISSVNYFQDDSEILVLDDIDLTRRPPQQIANRLVDTYFHVVHPTFPIIGKAIFLNQYRSFYANPNVRPGKRWIIVLNLVFAIATRHSFLIDQPQPNCDDHQTYFARAWRLHVSNVLDHPDLQQAQVEGLAAFYLLSVGQVNRLVFPFPLPYFCLIYILTVRLCSSRSWRFIGIAIRSAVTMGLNIRSESESITHFSKELRYRVWWALLMLDMVLCETTGRPPSTGDIFCSTPFPVPFAKEDFWDTRVMQIITDQRTRSAFFTSLISDTAASPNESVTLRTPEQESGKGKQEERPSQMGAEHLTPNSSLYFLYAVDLAHLLRQAINILYAPRTTRQSWLEIETAIPTLNNHADNWLSRLPADFDFTKLGTTHQFLQQRASLAFQFYATKLIILQPCIRRLSQQSSEASSPGTLCDQMAVLCIQMAGQMLDLLPEEPDLTWLYGVAPWWCILHNIMQSTTILLTELFTRTHIGTAKAVDITKKIDKATRWLKEMSKKDLSSQRAWLVCMDLLSRHGSKFGFGVDTEL</sequence>
<dbReference type="Pfam" id="PF04082">
    <property type="entry name" value="Fungal_trans"/>
    <property type="match status" value="1"/>
</dbReference>
<dbReference type="PROSITE" id="PS00463">
    <property type="entry name" value="ZN2_CY6_FUNGAL_1"/>
    <property type="match status" value="1"/>
</dbReference>
<feature type="domain" description="Zn(2)-C6 fungal-type" evidence="7">
    <location>
        <begin position="92"/>
        <end position="122"/>
    </location>
</feature>
<evidence type="ECO:0000256" key="5">
    <source>
        <dbReference type="ARBA" id="ARBA00023242"/>
    </source>
</evidence>